<keyword evidence="2" id="KW-1185">Reference proteome</keyword>
<dbReference type="EMBL" id="SLZU01000002">
    <property type="protein sequence ID" value="TCS66565.1"/>
    <property type="molecule type" value="Genomic_DNA"/>
</dbReference>
<protein>
    <submittedName>
        <fullName evidence="1">Uncharacterized protein</fullName>
    </submittedName>
</protein>
<sequence length="41" mass="4337">MKSMLAAFMAIALIGVGAHFSLHALEFSAQEVYSGPAVRVD</sequence>
<reference evidence="1 2" key="1">
    <citation type="submission" date="2019-03" db="EMBL/GenBank/DDBJ databases">
        <title>Genomic Encyclopedia of Type Strains, Phase IV (KMG-IV): sequencing the most valuable type-strain genomes for metagenomic binning, comparative biology and taxonomic classification.</title>
        <authorList>
            <person name="Goeker M."/>
        </authorList>
    </citation>
    <scope>NUCLEOTIDE SEQUENCE [LARGE SCALE GENOMIC DNA]</scope>
    <source>
        <strain evidence="1 2">DSM 104836</strain>
    </source>
</reference>
<gene>
    <name evidence="1" type="ORF">EDD52_102382</name>
</gene>
<evidence type="ECO:0000313" key="2">
    <source>
        <dbReference type="Proteomes" id="UP000295696"/>
    </source>
</evidence>
<name>A0A4R3JNE3_9RHOB</name>
<dbReference type="Proteomes" id="UP000295696">
    <property type="component" value="Unassembled WGS sequence"/>
</dbReference>
<evidence type="ECO:0000313" key="1">
    <source>
        <dbReference type="EMBL" id="TCS66565.1"/>
    </source>
</evidence>
<dbReference type="RefSeq" id="WP_279389250.1">
    <property type="nucleotide sequence ID" value="NZ_CBDUOC010000108.1"/>
</dbReference>
<proteinExistence type="predicted"/>
<dbReference type="AlphaFoldDB" id="A0A4R3JNE3"/>
<accession>A0A4R3JNE3</accession>
<comment type="caution">
    <text evidence="1">The sequence shown here is derived from an EMBL/GenBank/DDBJ whole genome shotgun (WGS) entry which is preliminary data.</text>
</comment>
<organism evidence="1 2">
    <name type="scientific">Primorskyibacter sedentarius</name>
    <dbReference type="NCBI Taxonomy" id="745311"/>
    <lineage>
        <taxon>Bacteria</taxon>
        <taxon>Pseudomonadati</taxon>
        <taxon>Pseudomonadota</taxon>
        <taxon>Alphaproteobacteria</taxon>
        <taxon>Rhodobacterales</taxon>
        <taxon>Roseobacteraceae</taxon>
        <taxon>Primorskyibacter</taxon>
    </lineage>
</organism>